<reference evidence="1 2" key="1">
    <citation type="submission" date="2023-11" db="EMBL/GenBank/DDBJ databases">
        <title>Lentzea sokolovensis, sp. nov., Lentzea kristufkii, sp. nov., and Lentzea miocenensis, sp. nov., rare actinobacteria from Sokolov Coal Basin, Miocene lacustrine sediment, Czech Republic.</title>
        <authorList>
            <person name="Lara A."/>
            <person name="Kotroba L."/>
            <person name="Nouioui I."/>
            <person name="Neumann-Schaal M."/>
            <person name="Mast Y."/>
            <person name="Chronakova A."/>
        </authorList>
    </citation>
    <scope>NUCLEOTIDE SEQUENCE [LARGE SCALE GENOMIC DNA]</scope>
    <source>
        <strain evidence="1 2">BCCO 10_0856</strain>
    </source>
</reference>
<dbReference type="SUPFAM" id="SSF160631">
    <property type="entry name" value="SMI1/KNR4-like"/>
    <property type="match status" value="1"/>
</dbReference>
<sequence>MSRTADLIALLRWERKKAPELPWATAEEYLGVTFPSDCKDLVSAYGTGSPTTRSA</sequence>
<accession>A0ABU4T439</accession>
<evidence type="ECO:0000313" key="1">
    <source>
        <dbReference type="EMBL" id="MDX8032941.1"/>
    </source>
</evidence>
<dbReference type="InterPro" id="IPR037883">
    <property type="entry name" value="Knr4/Smi1-like_sf"/>
</dbReference>
<name>A0ABU4T439_9PSEU</name>
<dbReference type="RefSeq" id="WP_319967974.1">
    <property type="nucleotide sequence ID" value="NZ_JAXAVW010000018.1"/>
</dbReference>
<gene>
    <name evidence="1" type="ORF">SK803_22210</name>
</gene>
<evidence type="ECO:0000313" key="2">
    <source>
        <dbReference type="Proteomes" id="UP001285521"/>
    </source>
</evidence>
<comment type="caution">
    <text evidence="1">The sequence shown here is derived from an EMBL/GenBank/DDBJ whole genome shotgun (WGS) entry which is preliminary data.</text>
</comment>
<dbReference type="Proteomes" id="UP001285521">
    <property type="component" value="Unassembled WGS sequence"/>
</dbReference>
<dbReference type="EMBL" id="JAXAVW010000018">
    <property type="protein sequence ID" value="MDX8032941.1"/>
    <property type="molecule type" value="Genomic_DNA"/>
</dbReference>
<reference evidence="1 2" key="2">
    <citation type="submission" date="2023-11" db="EMBL/GenBank/DDBJ databases">
        <authorList>
            <person name="Lara A.C."/>
            <person name="Chronakova A."/>
        </authorList>
    </citation>
    <scope>NUCLEOTIDE SEQUENCE [LARGE SCALE GENOMIC DNA]</scope>
    <source>
        <strain evidence="1 2">BCCO 10_0856</strain>
    </source>
</reference>
<proteinExistence type="predicted"/>
<protein>
    <submittedName>
        <fullName evidence="1">Uncharacterized protein</fullName>
    </submittedName>
</protein>
<organism evidence="1 2">
    <name type="scientific">Lentzea miocenica</name>
    <dbReference type="NCBI Taxonomy" id="3095431"/>
    <lineage>
        <taxon>Bacteria</taxon>
        <taxon>Bacillati</taxon>
        <taxon>Actinomycetota</taxon>
        <taxon>Actinomycetes</taxon>
        <taxon>Pseudonocardiales</taxon>
        <taxon>Pseudonocardiaceae</taxon>
        <taxon>Lentzea</taxon>
    </lineage>
</organism>
<keyword evidence="2" id="KW-1185">Reference proteome</keyword>